<accession>A0A1I2ECY9</accession>
<sequence length="151" mass="15752">MFRSRVAAAVAGHLLPGEQFRVGARAVVGNLTASRLGTALSRGIIPGVADAATDWALKTTGKQVVAVTDRRMLFFSQTFWGGPGDELLMIVPRELVSLAEAKFGVVSVVRVAFAVGGVSLTFPLVDRGSAKALAAELGRALPRHGEPLSDG</sequence>
<evidence type="ECO:0008006" key="3">
    <source>
        <dbReference type="Google" id="ProtNLM"/>
    </source>
</evidence>
<proteinExistence type="predicted"/>
<name>A0A1I2ECY9_9ACTN</name>
<dbReference type="Proteomes" id="UP000199645">
    <property type="component" value="Unassembled WGS sequence"/>
</dbReference>
<reference evidence="1 2" key="1">
    <citation type="submission" date="2016-10" db="EMBL/GenBank/DDBJ databases">
        <authorList>
            <person name="de Groot N.N."/>
        </authorList>
    </citation>
    <scope>NUCLEOTIDE SEQUENCE [LARGE SCALE GENOMIC DNA]</scope>
    <source>
        <strain evidence="1 2">DSM 43019</strain>
    </source>
</reference>
<evidence type="ECO:0000313" key="1">
    <source>
        <dbReference type="EMBL" id="SFE90503.1"/>
    </source>
</evidence>
<keyword evidence="2" id="KW-1185">Reference proteome</keyword>
<protein>
    <recommendedName>
        <fullName evidence="3">YokE-like PH domain-containing protein</fullName>
    </recommendedName>
</protein>
<dbReference type="STRING" id="35752.SAMN05421541_104356"/>
<dbReference type="AlphaFoldDB" id="A0A1I2ECY9"/>
<gene>
    <name evidence="1" type="ORF">SAMN05421541_104356</name>
</gene>
<evidence type="ECO:0000313" key="2">
    <source>
        <dbReference type="Proteomes" id="UP000199645"/>
    </source>
</evidence>
<dbReference type="EMBL" id="FONV01000004">
    <property type="protein sequence ID" value="SFE90503.1"/>
    <property type="molecule type" value="Genomic_DNA"/>
</dbReference>
<organism evidence="1 2">
    <name type="scientific">Actinoplanes philippinensis</name>
    <dbReference type="NCBI Taxonomy" id="35752"/>
    <lineage>
        <taxon>Bacteria</taxon>
        <taxon>Bacillati</taxon>
        <taxon>Actinomycetota</taxon>
        <taxon>Actinomycetes</taxon>
        <taxon>Micromonosporales</taxon>
        <taxon>Micromonosporaceae</taxon>
        <taxon>Actinoplanes</taxon>
    </lineage>
</organism>